<dbReference type="InterPro" id="IPR002035">
    <property type="entry name" value="VWF_A"/>
</dbReference>
<reference evidence="6" key="1">
    <citation type="submission" date="2022-08" db="UniProtKB">
        <authorList>
            <consortium name="EnsemblMetazoa"/>
        </authorList>
    </citation>
    <scope>IDENTIFICATION</scope>
    <source>
        <strain evidence="6">05x7-T-G4-1.051#20</strain>
    </source>
</reference>
<dbReference type="PANTHER" id="PTHR10166:SF66">
    <property type="entry name" value="VWFA AND CACHE DOMAIN-CONTAINING PROTEIN CG16868"/>
    <property type="match status" value="1"/>
</dbReference>
<dbReference type="InterPro" id="IPR051173">
    <property type="entry name" value="Ca_channel_alpha-2/delta"/>
</dbReference>
<evidence type="ECO:0000259" key="5">
    <source>
        <dbReference type="PROSITE" id="PS51162"/>
    </source>
</evidence>
<keyword evidence="2" id="KW-0812">Transmembrane</keyword>
<keyword evidence="2" id="KW-0472">Membrane</keyword>
<dbReference type="PROSITE" id="PS50234">
    <property type="entry name" value="VWFA"/>
    <property type="match status" value="1"/>
</dbReference>
<dbReference type="AlphaFoldDB" id="A0A8W8MZZ0"/>
<evidence type="ECO:0000313" key="7">
    <source>
        <dbReference type="Proteomes" id="UP000005408"/>
    </source>
</evidence>
<dbReference type="InterPro" id="IPR000716">
    <property type="entry name" value="Thyroglobulin_1"/>
</dbReference>
<dbReference type="EnsemblMetazoa" id="G3807.1">
    <property type="protein sequence ID" value="G3807.1:cds"/>
    <property type="gene ID" value="G3807"/>
</dbReference>
<dbReference type="InterPro" id="IPR029151">
    <property type="entry name" value="Sensor-like_sf"/>
</dbReference>
<evidence type="ECO:0000256" key="1">
    <source>
        <dbReference type="PROSITE-ProRule" id="PRU00500"/>
    </source>
</evidence>
<dbReference type="Gene3D" id="3.40.50.410">
    <property type="entry name" value="von Willebrand factor, type A domain"/>
    <property type="match status" value="1"/>
</dbReference>
<dbReference type="SUPFAM" id="SSF103190">
    <property type="entry name" value="Sensory domain-like"/>
    <property type="match status" value="1"/>
</dbReference>
<evidence type="ECO:0000256" key="3">
    <source>
        <dbReference type="SAM" id="SignalP"/>
    </source>
</evidence>
<evidence type="ECO:0000259" key="4">
    <source>
        <dbReference type="PROSITE" id="PS50234"/>
    </source>
</evidence>
<dbReference type="SUPFAM" id="SSF53300">
    <property type="entry name" value="vWA-like"/>
    <property type="match status" value="1"/>
</dbReference>
<accession>A0A8W8MZZ0</accession>
<feature type="domain" description="Thyroglobulin type-1" evidence="5">
    <location>
        <begin position="1083"/>
        <end position="1172"/>
    </location>
</feature>
<dbReference type="Pfam" id="PF00092">
    <property type="entry name" value="VWA"/>
    <property type="match status" value="1"/>
</dbReference>
<dbReference type="PROSITE" id="PS51162">
    <property type="entry name" value="THYROGLOBULIN_1_2"/>
    <property type="match status" value="1"/>
</dbReference>
<dbReference type="GO" id="GO:0005891">
    <property type="term" value="C:voltage-gated calcium channel complex"/>
    <property type="evidence" value="ECO:0007669"/>
    <property type="project" value="TreeGrafter"/>
</dbReference>
<dbReference type="Proteomes" id="UP000005408">
    <property type="component" value="Unassembled WGS sequence"/>
</dbReference>
<comment type="caution">
    <text evidence="1">Lacks conserved residue(s) required for the propagation of feature annotation.</text>
</comment>
<dbReference type="Gene3D" id="3.30.450.20">
    <property type="entry name" value="PAS domain"/>
    <property type="match status" value="2"/>
</dbReference>
<evidence type="ECO:0008006" key="8">
    <source>
        <dbReference type="Google" id="ProtNLM"/>
    </source>
</evidence>
<evidence type="ECO:0000256" key="2">
    <source>
        <dbReference type="SAM" id="Phobius"/>
    </source>
</evidence>
<dbReference type="PANTHER" id="PTHR10166">
    <property type="entry name" value="VOLTAGE-DEPENDENT CALCIUM CHANNEL SUBUNIT ALPHA-2/DELTA-RELATED"/>
    <property type="match status" value="1"/>
</dbReference>
<dbReference type="GO" id="GO:0005245">
    <property type="term" value="F:voltage-gated calcium channel activity"/>
    <property type="evidence" value="ECO:0007669"/>
    <property type="project" value="TreeGrafter"/>
</dbReference>
<evidence type="ECO:0000313" key="6">
    <source>
        <dbReference type="EnsemblMetazoa" id="G3807.1:cds"/>
    </source>
</evidence>
<feature type="transmembrane region" description="Helical" evidence="2">
    <location>
        <begin position="1198"/>
        <end position="1221"/>
    </location>
</feature>
<keyword evidence="7" id="KW-1185">Reference proteome</keyword>
<feature type="signal peptide" evidence="3">
    <location>
        <begin position="1"/>
        <end position="21"/>
    </location>
</feature>
<feature type="chain" id="PRO_5036471868" description="VWFA and cache domain-containing protein 1" evidence="3">
    <location>
        <begin position="22"/>
        <end position="1280"/>
    </location>
</feature>
<dbReference type="SMART" id="SM00327">
    <property type="entry name" value="VWA"/>
    <property type="match status" value="1"/>
</dbReference>
<protein>
    <recommendedName>
        <fullName evidence="8">VWFA and cache domain-containing protein 1</fullName>
    </recommendedName>
</protein>
<feature type="domain" description="VWFA" evidence="4">
    <location>
        <begin position="392"/>
        <end position="587"/>
    </location>
</feature>
<keyword evidence="3" id="KW-0732">Signal</keyword>
<organism evidence="6 7">
    <name type="scientific">Magallana gigas</name>
    <name type="common">Pacific oyster</name>
    <name type="synonym">Crassostrea gigas</name>
    <dbReference type="NCBI Taxonomy" id="29159"/>
    <lineage>
        <taxon>Eukaryota</taxon>
        <taxon>Metazoa</taxon>
        <taxon>Spiralia</taxon>
        <taxon>Lophotrochozoa</taxon>
        <taxon>Mollusca</taxon>
        <taxon>Bivalvia</taxon>
        <taxon>Autobranchia</taxon>
        <taxon>Pteriomorphia</taxon>
        <taxon>Ostreida</taxon>
        <taxon>Ostreoidea</taxon>
        <taxon>Ostreidae</taxon>
        <taxon>Magallana</taxon>
    </lineage>
</organism>
<name>A0A8W8MZZ0_MAGGI</name>
<dbReference type="InterPro" id="IPR036465">
    <property type="entry name" value="vWFA_dom_sf"/>
</dbReference>
<keyword evidence="2" id="KW-1133">Transmembrane helix</keyword>
<proteinExistence type="predicted"/>
<sequence length="1280" mass="144883">MKVTFLSVCLCVVIHVARHSAQEISGDILARELDKVADSVGWSFLQNEYNKLQYLGTKLNGEKLVKEIAGKIGGRINEVDNALKKLKEVVELDQLSSVNVPQGCCENREYQENVRFRTEVSEEAFCHIKPSHVSGDDVTFPSQKVLEAMKANLNVEHLQFQYIGLINGLFINYPSTRLSNCDSYDPRFRTMKVTFLSVCLCVVIHVARHSAQEISGDILARELDKVADSVGWSFLQNEYNKLQYLGTKLNGEKLVKEIAGKIGGRINEVDNALKKLKEVVELDQLSSVNVPQGCCENREYQENVRFRTEVSEEAFCHIKPSHVSGDDVTFPSQKVLEAMKANLNVEHLQFQYIGLINGLFINYPSTRLSNCDSYDPRFRPFFASSTAAIPRDIVVVLETSASMRGHKLFEAKHAILTVMDTLSIKDRFGLVVFNDDAVTLGGCYENQLVPVTSTTKKSFRDFLNYQQAQNGANYDTALRKAFALLKASYSVEAKKRDQIILFVSDGRDNTDIGGTPLEVIRDENEVIQNRVVINTYGIGTELRSDDKELLKNMAEQTLNNNSYGYVKRGQYNFFTDLASLHRVMGTYYEYDSVPISAYPTYTQPYKDFFTNESIITGCLPFALKGYFYGVVCADILISKLVAELLYLKHGEYTYAFIIDGEERTLFHPFLPDPRDVKAQEQDINNIYNFETSGGVFELVILKNKIRVNLYRGSNGQKPLDTMILETRGQKYLDGDSKRSMKADFSWAPIEASGSNFSLCIVMERNNTVSDIENLNKPVSGDFVYHRWDLNRWPAPFCRHFNRYATQAKTTVKLTPDAFLEPSLYTEVSETEVRVKQLKDYISGDININPGLKTSAIKSIRLTYAMEKLWTTTSREEAPYLVWRYVMTEDGVQRQYPGVRLTDDYDHKLRPWYHRTIAQKSLNVLSAPYEDSWGSGKIISLTRSILKGCIIIDNSGFLVMHPFYTEKTSQIQGQVHLTYLEGRISRSLITKGIMYRQPCRDTGNKREQFTYRVKLRGSQLGGIIDELEGYQLRPVSGSNVFLILKERRPNDDDKCCTSEYYTLPSSIQCGTGQCTCLCYQDLPFNECKNEYDSMNGFDPCSSQLPTLKSVSTPEEDKTKNLPTCFPTDCACRGTERQEECFRTSGCSWCTSHKDGYLVKGFCSLKEICPSQQCLKDDCSKKCCGPECNPSSQTKGNVELHIGVAIGVCLSIIIFIFLAIFCLRKKKTGREDSTNSTNTHTPPTSADNVGYLSVVANLSNEMTQRYDSYHNAPDNQVDDIQE</sequence>